<reference evidence="1 2" key="1">
    <citation type="submission" date="2017-04" db="EMBL/GenBank/DDBJ databases">
        <authorList>
            <person name="Afonso C.L."/>
            <person name="Miller P.J."/>
            <person name="Scott M.A."/>
            <person name="Spackman E."/>
            <person name="Goraichik I."/>
            <person name="Dimitrov K.M."/>
            <person name="Suarez D.L."/>
            <person name="Swayne D.E."/>
        </authorList>
    </citation>
    <scope>NUCLEOTIDE SEQUENCE [LARGE SCALE GENOMIC DNA]</scope>
    <source>
        <strain evidence="1 2">CGMCC 1.12644</strain>
    </source>
</reference>
<accession>A0A1W1ZPG1</accession>
<organism evidence="1 2">
    <name type="scientific">Primorskyibacter flagellatus</name>
    <dbReference type="NCBI Taxonomy" id="1387277"/>
    <lineage>
        <taxon>Bacteria</taxon>
        <taxon>Pseudomonadati</taxon>
        <taxon>Pseudomonadota</taxon>
        <taxon>Alphaproteobacteria</taxon>
        <taxon>Rhodobacterales</taxon>
        <taxon>Roseobacteraceae</taxon>
        <taxon>Primorskyibacter</taxon>
    </lineage>
</organism>
<dbReference type="AlphaFoldDB" id="A0A1W1ZPG1"/>
<keyword evidence="2" id="KW-1185">Reference proteome</keyword>
<sequence>MFGIFSHSIMTATRQIQAQERGDSDWYAPAHWTVPDSADPQRLPRLDASALIRK</sequence>
<gene>
    <name evidence="1" type="ORF">SAMN06295998_10247</name>
</gene>
<evidence type="ECO:0000313" key="2">
    <source>
        <dbReference type="Proteomes" id="UP000192330"/>
    </source>
</evidence>
<proteinExistence type="predicted"/>
<dbReference type="EMBL" id="FWYD01000002">
    <property type="protein sequence ID" value="SMC50143.1"/>
    <property type="molecule type" value="Genomic_DNA"/>
</dbReference>
<dbReference type="Proteomes" id="UP000192330">
    <property type="component" value="Unassembled WGS sequence"/>
</dbReference>
<evidence type="ECO:0000313" key="1">
    <source>
        <dbReference type="EMBL" id="SMC50143.1"/>
    </source>
</evidence>
<name>A0A1W1ZPG1_9RHOB</name>
<protein>
    <submittedName>
        <fullName evidence="1">Uncharacterized protein</fullName>
    </submittedName>
</protein>